<accession>A0A6S7F6X1</accession>
<name>A0A6S7F6X1_9BURK</name>
<reference evidence="6 7" key="1">
    <citation type="submission" date="2020-04" db="EMBL/GenBank/DDBJ databases">
        <authorList>
            <person name="De Canck E."/>
        </authorList>
    </citation>
    <scope>NUCLEOTIDE SEQUENCE [LARGE SCALE GENOMIC DNA]</scope>
    <source>
        <strain evidence="6 7">LMG 6000</strain>
    </source>
</reference>
<dbReference type="Gene3D" id="1.10.10.10">
    <property type="entry name" value="Winged helix-like DNA-binding domain superfamily/Winged helix DNA-binding domain"/>
    <property type="match status" value="1"/>
</dbReference>
<dbReference type="RefSeq" id="WP_042794507.1">
    <property type="nucleotide sequence ID" value="NZ_CADILH010000005.1"/>
</dbReference>
<evidence type="ECO:0000256" key="4">
    <source>
        <dbReference type="ARBA" id="ARBA00023163"/>
    </source>
</evidence>
<dbReference type="AlphaFoldDB" id="A0A6S7F6X1"/>
<dbReference type="FunFam" id="3.40.190.290:FF:000001">
    <property type="entry name" value="Transcriptional regulator, LysR family"/>
    <property type="match status" value="1"/>
</dbReference>
<dbReference type="Pfam" id="PF00126">
    <property type="entry name" value="HTH_1"/>
    <property type="match status" value="1"/>
</dbReference>
<dbReference type="InterPro" id="IPR005119">
    <property type="entry name" value="LysR_subst-bd"/>
</dbReference>
<dbReference type="SUPFAM" id="SSF53850">
    <property type="entry name" value="Periplasmic binding protein-like II"/>
    <property type="match status" value="1"/>
</dbReference>
<dbReference type="PROSITE" id="PS50931">
    <property type="entry name" value="HTH_LYSR"/>
    <property type="match status" value="1"/>
</dbReference>
<dbReference type="InterPro" id="IPR058163">
    <property type="entry name" value="LysR-type_TF_proteobact-type"/>
</dbReference>
<proteinExistence type="inferred from homology"/>
<keyword evidence="2" id="KW-0805">Transcription regulation</keyword>
<gene>
    <name evidence="6" type="primary">dmlR_22</name>
    <name evidence="6" type="ORF">LMG6000_03403</name>
</gene>
<dbReference type="CDD" id="cd08422">
    <property type="entry name" value="PBP2_CrgA_like"/>
    <property type="match status" value="1"/>
</dbReference>
<dbReference type="PANTHER" id="PTHR30537">
    <property type="entry name" value="HTH-TYPE TRANSCRIPTIONAL REGULATOR"/>
    <property type="match status" value="1"/>
</dbReference>
<dbReference type="FunFam" id="1.10.10.10:FF:000001">
    <property type="entry name" value="LysR family transcriptional regulator"/>
    <property type="match status" value="1"/>
</dbReference>
<dbReference type="Pfam" id="PF03466">
    <property type="entry name" value="LysR_substrate"/>
    <property type="match status" value="1"/>
</dbReference>
<protein>
    <submittedName>
        <fullName evidence="6">HTH-type transcriptional regulator DmlR</fullName>
    </submittedName>
</protein>
<evidence type="ECO:0000313" key="6">
    <source>
        <dbReference type="EMBL" id="CAB3933765.1"/>
    </source>
</evidence>
<dbReference type="GO" id="GO:0043565">
    <property type="term" value="F:sequence-specific DNA binding"/>
    <property type="evidence" value="ECO:0007669"/>
    <property type="project" value="TreeGrafter"/>
</dbReference>
<keyword evidence="3" id="KW-0238">DNA-binding</keyword>
<comment type="similarity">
    <text evidence="1">Belongs to the LysR transcriptional regulatory family.</text>
</comment>
<evidence type="ECO:0000256" key="1">
    <source>
        <dbReference type="ARBA" id="ARBA00009437"/>
    </source>
</evidence>
<evidence type="ECO:0000256" key="2">
    <source>
        <dbReference type="ARBA" id="ARBA00023015"/>
    </source>
</evidence>
<dbReference type="EMBL" id="CADILH010000005">
    <property type="protein sequence ID" value="CAB3933765.1"/>
    <property type="molecule type" value="Genomic_DNA"/>
</dbReference>
<dbReference type="InterPro" id="IPR036388">
    <property type="entry name" value="WH-like_DNA-bd_sf"/>
</dbReference>
<dbReference type="InterPro" id="IPR000847">
    <property type="entry name" value="LysR_HTH_N"/>
</dbReference>
<dbReference type="Proteomes" id="UP000494183">
    <property type="component" value="Unassembled WGS sequence"/>
</dbReference>
<keyword evidence="4" id="KW-0804">Transcription</keyword>
<dbReference type="Gene3D" id="3.40.190.290">
    <property type="match status" value="1"/>
</dbReference>
<dbReference type="GO" id="GO:0003700">
    <property type="term" value="F:DNA-binding transcription factor activity"/>
    <property type="evidence" value="ECO:0007669"/>
    <property type="project" value="InterPro"/>
</dbReference>
<dbReference type="GO" id="GO:0006351">
    <property type="term" value="P:DNA-templated transcription"/>
    <property type="evidence" value="ECO:0007669"/>
    <property type="project" value="TreeGrafter"/>
</dbReference>
<keyword evidence="7" id="KW-1185">Reference proteome</keyword>
<dbReference type="InterPro" id="IPR036390">
    <property type="entry name" value="WH_DNA-bd_sf"/>
</dbReference>
<organism evidence="6 7">
    <name type="scientific">Achromobacter insolitus</name>
    <dbReference type="NCBI Taxonomy" id="217204"/>
    <lineage>
        <taxon>Bacteria</taxon>
        <taxon>Pseudomonadati</taxon>
        <taxon>Pseudomonadota</taxon>
        <taxon>Betaproteobacteria</taxon>
        <taxon>Burkholderiales</taxon>
        <taxon>Alcaligenaceae</taxon>
        <taxon>Achromobacter</taxon>
    </lineage>
</organism>
<dbReference type="PANTHER" id="PTHR30537:SF21">
    <property type="entry name" value="HTH-TYPE TRANSCRIPTIONAL REGULATOR SINR-RELATED"/>
    <property type="match status" value="1"/>
</dbReference>
<feature type="domain" description="HTH lysR-type" evidence="5">
    <location>
        <begin position="2"/>
        <end position="59"/>
    </location>
</feature>
<evidence type="ECO:0000313" key="7">
    <source>
        <dbReference type="Proteomes" id="UP000494183"/>
    </source>
</evidence>
<evidence type="ECO:0000256" key="3">
    <source>
        <dbReference type="ARBA" id="ARBA00023125"/>
    </source>
</evidence>
<evidence type="ECO:0000259" key="5">
    <source>
        <dbReference type="PROSITE" id="PS50931"/>
    </source>
</evidence>
<sequence length="309" mass="34465">MVRFEDLRIFMAAAAQGSFSAAARELDLTPAVASAALKRLEQALDARLFVRSTRSLRLTSDGERYLEHARSALSALEAGRNAVARNKTDISGTLSVSIPSDLGRHVLLPWLDEFQERHPRVNFQVRISDRLADLYRQPVDIAVRYGTPNDSGLVALPLAEHNRRVVCASPAYLARHGVPRVPEDLRRHNCLSFVLGETLHDRWAFLHQGAVLNVPVKGDRVGDDGELVRRWALAGHGLAYKSRYDVLADLRAGRLIEVLADYECEPSPLYLLCVHRMLLSPAVKRLREFLHERFKAFEAGPAAGPDVRA</sequence>
<dbReference type="SUPFAM" id="SSF46785">
    <property type="entry name" value="Winged helix' DNA-binding domain"/>
    <property type="match status" value="1"/>
</dbReference>